<feature type="cross-link" description="Glycyl lysine isopeptide (Lys-Gly) (interchain with G-Cter in SUMO2)" evidence="9">
    <location>
        <position position="379"/>
    </location>
</feature>
<keyword evidence="2" id="KW-0723">Serine/threonine-protein kinase</keyword>
<dbReference type="SMART" id="SM00220">
    <property type="entry name" value="S_TKc"/>
    <property type="match status" value="1"/>
</dbReference>
<evidence type="ECO:0000259" key="12">
    <source>
        <dbReference type="PROSITE" id="PS50006"/>
    </source>
</evidence>
<dbReference type="EMBL" id="LGUA01000226">
    <property type="protein sequence ID" value="OAX83025.1"/>
    <property type="molecule type" value="Genomic_DNA"/>
</dbReference>
<evidence type="ECO:0000259" key="13">
    <source>
        <dbReference type="PROSITE" id="PS50011"/>
    </source>
</evidence>
<keyword evidence="6 8" id="KW-0067">ATP-binding</keyword>
<feature type="region of interest" description="Disordered" evidence="11">
    <location>
        <begin position="756"/>
        <end position="905"/>
    </location>
</feature>
<evidence type="ECO:0000256" key="8">
    <source>
        <dbReference type="PIRSR" id="PIRSR630616-2"/>
    </source>
</evidence>
<feature type="domain" description="Protein kinase" evidence="13">
    <location>
        <begin position="252"/>
        <end position="536"/>
    </location>
</feature>
<dbReference type="GO" id="GO:0004674">
    <property type="term" value="F:protein serine/threonine kinase activity"/>
    <property type="evidence" value="ECO:0007669"/>
    <property type="project" value="UniProtKB-KW"/>
</dbReference>
<feature type="compositionally biased region" description="Low complexity" evidence="11">
    <location>
        <begin position="1080"/>
        <end position="1092"/>
    </location>
</feature>
<feature type="domain" description="FHA" evidence="12">
    <location>
        <begin position="97"/>
        <end position="151"/>
    </location>
</feature>
<dbReference type="InterPro" id="IPR011009">
    <property type="entry name" value="Kinase-like_dom_sf"/>
</dbReference>
<dbReference type="Gene3D" id="1.10.510.10">
    <property type="entry name" value="Transferase(Phosphotransferase) domain 1"/>
    <property type="match status" value="1"/>
</dbReference>
<dbReference type="GO" id="GO:0005524">
    <property type="term" value="F:ATP binding"/>
    <property type="evidence" value="ECO:0007669"/>
    <property type="project" value="UniProtKB-UniRule"/>
</dbReference>
<dbReference type="InterPro" id="IPR030616">
    <property type="entry name" value="Aur-like"/>
</dbReference>
<dbReference type="InterPro" id="IPR008984">
    <property type="entry name" value="SMAD_FHA_dom_sf"/>
</dbReference>
<feature type="compositionally biased region" description="Low complexity" evidence="11">
    <location>
        <begin position="830"/>
        <end position="842"/>
    </location>
</feature>
<evidence type="ECO:0000256" key="6">
    <source>
        <dbReference type="ARBA" id="ARBA00022840"/>
    </source>
</evidence>
<feature type="region of interest" description="Disordered" evidence="11">
    <location>
        <begin position="594"/>
        <end position="614"/>
    </location>
</feature>
<evidence type="ECO:0000313" key="14">
    <source>
        <dbReference type="EMBL" id="OAX83025.1"/>
    </source>
</evidence>
<dbReference type="InterPro" id="IPR000719">
    <property type="entry name" value="Prot_kinase_dom"/>
</dbReference>
<feature type="compositionally biased region" description="Polar residues" evidence="11">
    <location>
        <begin position="818"/>
        <end position="829"/>
    </location>
</feature>
<dbReference type="Pfam" id="PF00069">
    <property type="entry name" value="Pkinase"/>
    <property type="match status" value="1"/>
</dbReference>
<proteinExistence type="inferred from homology"/>
<gene>
    <name evidence="14" type="ORF">ACJ72_02626</name>
</gene>
<dbReference type="FunFam" id="3.30.200.20:FF:000470">
    <property type="entry name" value="Serine/threonine-protein kinase RAD53"/>
    <property type="match status" value="1"/>
</dbReference>
<organism evidence="14 15">
    <name type="scientific">Emergomyces africanus</name>
    <dbReference type="NCBI Taxonomy" id="1955775"/>
    <lineage>
        <taxon>Eukaryota</taxon>
        <taxon>Fungi</taxon>
        <taxon>Dikarya</taxon>
        <taxon>Ascomycota</taxon>
        <taxon>Pezizomycotina</taxon>
        <taxon>Eurotiomycetes</taxon>
        <taxon>Eurotiomycetidae</taxon>
        <taxon>Onygenales</taxon>
        <taxon>Ajellomycetaceae</taxon>
        <taxon>Emergomyces</taxon>
    </lineage>
</organism>
<dbReference type="AlphaFoldDB" id="A0A1B7P1X0"/>
<feature type="active site" description="Proton acceptor" evidence="7">
    <location>
        <position position="377"/>
    </location>
</feature>
<feature type="compositionally biased region" description="Polar residues" evidence="11">
    <location>
        <begin position="1"/>
        <end position="14"/>
    </location>
</feature>
<dbReference type="FunFam" id="1.10.510.10:FF:000861">
    <property type="entry name" value="Serine/threonine-protein kinase RAD53"/>
    <property type="match status" value="1"/>
</dbReference>
<evidence type="ECO:0000313" key="15">
    <source>
        <dbReference type="Proteomes" id="UP000091918"/>
    </source>
</evidence>
<feature type="compositionally biased region" description="Polar residues" evidence="11">
    <location>
        <begin position="711"/>
        <end position="727"/>
    </location>
</feature>
<feature type="compositionally biased region" description="Acidic residues" evidence="11">
    <location>
        <begin position="594"/>
        <end position="606"/>
    </location>
</feature>
<dbReference type="Gene3D" id="2.60.200.20">
    <property type="match status" value="1"/>
</dbReference>
<dbReference type="OrthoDB" id="504170at2759"/>
<feature type="compositionally biased region" description="Basic and acidic residues" evidence="11">
    <location>
        <begin position="845"/>
        <end position="872"/>
    </location>
</feature>
<evidence type="ECO:0000256" key="7">
    <source>
        <dbReference type="PIRSR" id="PIRSR630616-1"/>
    </source>
</evidence>
<evidence type="ECO:0000256" key="3">
    <source>
        <dbReference type="ARBA" id="ARBA00022679"/>
    </source>
</evidence>
<evidence type="ECO:0000256" key="1">
    <source>
        <dbReference type="ARBA" id="ARBA00005575"/>
    </source>
</evidence>
<dbReference type="SUPFAM" id="SSF49879">
    <property type="entry name" value="SMAD/FHA domain"/>
    <property type="match status" value="1"/>
</dbReference>
<dbReference type="InterPro" id="IPR017441">
    <property type="entry name" value="Protein_kinase_ATP_BS"/>
</dbReference>
<evidence type="ECO:0000256" key="4">
    <source>
        <dbReference type="ARBA" id="ARBA00022741"/>
    </source>
</evidence>
<dbReference type="PROSITE" id="PS50011">
    <property type="entry name" value="PROTEIN_KINASE_DOM"/>
    <property type="match status" value="1"/>
</dbReference>
<evidence type="ECO:0000256" key="11">
    <source>
        <dbReference type="SAM" id="MobiDB-lite"/>
    </source>
</evidence>
<dbReference type="Pfam" id="PF00498">
    <property type="entry name" value="FHA"/>
    <property type="match status" value="1"/>
</dbReference>
<feature type="region of interest" description="Disordered" evidence="11">
    <location>
        <begin position="1"/>
        <end position="26"/>
    </location>
</feature>
<dbReference type="PROSITE" id="PS00108">
    <property type="entry name" value="PROTEIN_KINASE_ST"/>
    <property type="match status" value="1"/>
</dbReference>
<dbReference type="STRING" id="1658172.A0A1B7P1X0"/>
<feature type="compositionally biased region" description="Polar residues" evidence="11">
    <location>
        <begin position="1066"/>
        <end position="1078"/>
    </location>
</feature>
<reference evidence="14 15" key="1">
    <citation type="submission" date="2015-07" db="EMBL/GenBank/DDBJ databases">
        <title>Emmonsia species relationships and genome sequence.</title>
        <authorList>
            <person name="Cuomo C.A."/>
            <person name="Schwartz I.S."/>
            <person name="Kenyon C."/>
            <person name="de Hoog G.S."/>
            <person name="Govender N.P."/>
            <person name="Botha A."/>
            <person name="Moreno L."/>
            <person name="de Vries M."/>
            <person name="Munoz J.F."/>
            <person name="Stielow J.B."/>
        </authorList>
    </citation>
    <scope>NUCLEOTIDE SEQUENCE [LARGE SCALE GENOMIC DNA]</scope>
    <source>
        <strain evidence="14 15">CBS 136260</strain>
    </source>
</reference>
<dbReference type="Gene3D" id="3.30.200.20">
    <property type="entry name" value="Phosphorylase Kinase, domain 1"/>
    <property type="match status" value="1"/>
</dbReference>
<feature type="region of interest" description="Disordered" evidence="11">
    <location>
        <begin position="688"/>
        <end position="727"/>
    </location>
</feature>
<dbReference type="Proteomes" id="UP000091918">
    <property type="component" value="Unassembled WGS sequence"/>
</dbReference>
<dbReference type="InterPro" id="IPR008271">
    <property type="entry name" value="Ser/Thr_kinase_AS"/>
</dbReference>
<keyword evidence="4 8" id="KW-0547">Nucleotide-binding</keyword>
<keyword evidence="15" id="KW-1185">Reference proteome</keyword>
<dbReference type="SMART" id="SM00240">
    <property type="entry name" value="FHA"/>
    <property type="match status" value="1"/>
</dbReference>
<evidence type="ECO:0000256" key="9">
    <source>
        <dbReference type="PIRSR" id="PIRSR630616-3"/>
    </source>
</evidence>
<feature type="compositionally biased region" description="Low complexity" evidence="11">
    <location>
        <begin position="764"/>
        <end position="781"/>
    </location>
</feature>
<dbReference type="InterPro" id="IPR000253">
    <property type="entry name" value="FHA_dom"/>
</dbReference>
<accession>A0A1B7P1X0</accession>
<dbReference type="SUPFAM" id="SSF56112">
    <property type="entry name" value="Protein kinase-like (PK-like)"/>
    <property type="match status" value="1"/>
</dbReference>
<dbReference type="PROSITE" id="PS00107">
    <property type="entry name" value="PROTEIN_KINASE_ATP"/>
    <property type="match status" value="1"/>
</dbReference>
<keyword evidence="5 14" id="KW-0418">Kinase</keyword>
<keyword evidence="3" id="KW-0808">Transferase</keyword>
<feature type="region of interest" description="Disordered" evidence="11">
    <location>
        <begin position="1066"/>
        <end position="1104"/>
    </location>
</feature>
<protein>
    <submittedName>
        <fullName evidence="14">CAMK protein kinase</fullName>
    </submittedName>
</protein>
<dbReference type="PANTHER" id="PTHR24350">
    <property type="entry name" value="SERINE/THREONINE-PROTEIN KINASE IAL-RELATED"/>
    <property type="match status" value="1"/>
</dbReference>
<evidence type="ECO:0000256" key="5">
    <source>
        <dbReference type="ARBA" id="ARBA00022777"/>
    </source>
</evidence>
<evidence type="ECO:0000256" key="2">
    <source>
        <dbReference type="ARBA" id="ARBA00022527"/>
    </source>
</evidence>
<feature type="binding site" evidence="8">
    <location>
        <position position="397"/>
    </location>
    <ligand>
        <name>ATP</name>
        <dbReference type="ChEBI" id="CHEBI:30616"/>
    </ligand>
</feature>
<comment type="similarity">
    <text evidence="1">Belongs to the protein kinase superfamily. CAMK Ser/Thr protein kinase family. CHEK2 subfamily.</text>
</comment>
<name>A0A1B7P1X0_9EURO</name>
<dbReference type="PROSITE" id="PS50006">
    <property type="entry name" value="FHA_DOMAIN"/>
    <property type="match status" value="1"/>
</dbReference>
<feature type="binding site" evidence="8 10">
    <location>
        <position position="281"/>
    </location>
    <ligand>
        <name>ATP</name>
        <dbReference type="ChEBI" id="CHEBI:30616"/>
    </ligand>
</feature>
<comment type="caution">
    <text evidence="14">The sequence shown here is derived from an EMBL/GenBank/DDBJ whole genome shotgun (WGS) entry which is preliminary data.</text>
</comment>
<evidence type="ECO:0000256" key="10">
    <source>
        <dbReference type="PROSITE-ProRule" id="PRU10141"/>
    </source>
</evidence>
<feature type="compositionally biased region" description="Basic and acidic residues" evidence="11">
    <location>
        <begin position="1093"/>
        <end position="1104"/>
    </location>
</feature>
<feature type="compositionally biased region" description="Basic and acidic residues" evidence="11">
    <location>
        <begin position="789"/>
        <end position="803"/>
    </location>
</feature>
<dbReference type="CDD" id="cd00060">
    <property type="entry name" value="FHA"/>
    <property type="match status" value="1"/>
</dbReference>
<sequence length="1104" mass="123217">MDEPTQPTQHSTQPYADPRRIGLNNSGLDEQDVPDIICVLHPNSLDAHNAVTATACFGQHHILQRVNLEYDSGIPNSSPGDLALRLSSPVKDMSMGFCFGRNPNRCDVVLARDDSEKKISNVHFRIYLTRDNILMLQDTSTNGTLVDDKIVRKDNKYGASSTQMLVPGSIIHVANDSVAGIKFIVRIPPRDGFERQYTQNVIHYMNRVQNACKKAEGGGGKPGKVARRDDYLIVPQQGGHTHGMHWNGGSKYNVTGQIGKGAFATVYKLATKNDGMVYACKELDKRRLMKNNISDHKVNNEMLIMSGLRHPNIVEFRDYHDHDNRWIYIIMEYVPGGELSAYLNQCHHLAEEQVKTISRQILHALQYLHRRKITHRDIKPDNILIQSFAPLCVKLSDFGLSKVAQEESFMKTFCGTLLYCAPEVYPEYDNYRRGEARKRRRAADPIPRTSPYDQSVDMWSFGAVLFHILCGTAPYVGRGDDRGATMLRNIMTTEADYGSLRKVGVSSDGVDFVSKLLNRDPRARPKEPECFQHRWIVNVPDEFDYTEFDGPEVQGVDTTLAAVFEVNEDEEAERLDASGLHLNDDFDEVLDEQIEDQEDEGGEDETPTDHNDVKRQRLSYYPEDASQQVVMAQVPAIITYPSLPNFDSYDIGPSTNGKLAQSSQPRLFGEITGPVLRSSCAFEGNINQPEVLSDLQPRFRNGDGDDDPSSEMESIQSFSTTDNNPAQTHHQFRVGLERGESAPSLMGAESLVGQLHMESPDGRSPVSTTSNSNNPTTPEPSAGNASSPKPREPKTSGDDDVKRKISSKNLDSLDLPNQAHQKSVGQESFPTPKAAPKNAANPGRLGREQTSKSFDPKHLLELATTIDERTGEEVSQFDRSSAPAPYESSEVNPRSTPKVPSLEKATTLTPPYGALISLPGSITDTSLYLESRMTSWGRGPRVNVRYSDPMDNRIPAYALELTFWAPSIESRIEAGEDWPRIPGVMAILSTKASNCIWVNDVELRKETPAKDARLFGKLYTGDIITVFRDRERYLRFRCEFYHGDSMKLRPLEEKGFIIQKAKYSTNRSQGGTSKTTKGIPSDATTTAPTMAPETDRENSVDWKG</sequence>